<feature type="transmembrane region" description="Helical" evidence="6">
    <location>
        <begin position="353"/>
        <end position="375"/>
    </location>
</feature>
<dbReference type="CDD" id="cd17473">
    <property type="entry name" value="MFS_arabinose_efflux_permease_like"/>
    <property type="match status" value="1"/>
</dbReference>
<keyword evidence="5 6" id="KW-0472">Membrane</keyword>
<dbReference type="AlphaFoldDB" id="A0A8H9IFJ8"/>
<reference evidence="8" key="1">
    <citation type="journal article" date="2014" name="Int. J. Syst. Evol. Microbiol.">
        <title>Complete genome sequence of Corynebacterium casei LMG S-19264T (=DSM 44701T), isolated from a smear-ripened cheese.</title>
        <authorList>
            <consortium name="US DOE Joint Genome Institute (JGI-PGF)"/>
            <person name="Walter F."/>
            <person name="Albersmeier A."/>
            <person name="Kalinowski J."/>
            <person name="Ruckert C."/>
        </authorList>
    </citation>
    <scope>NUCLEOTIDE SEQUENCE</scope>
    <source>
        <strain evidence="8">KCTC 32337</strain>
    </source>
</reference>
<dbReference type="PANTHER" id="PTHR43124:SF3">
    <property type="entry name" value="CHLORAMPHENICOL EFFLUX PUMP RV0191"/>
    <property type="match status" value="1"/>
</dbReference>
<name>A0A8H9IFJ8_9ALTE</name>
<dbReference type="GO" id="GO:0005886">
    <property type="term" value="C:plasma membrane"/>
    <property type="evidence" value="ECO:0007669"/>
    <property type="project" value="UniProtKB-SubCell"/>
</dbReference>
<keyword evidence="3 6" id="KW-0812">Transmembrane</keyword>
<dbReference type="PROSITE" id="PS50850">
    <property type="entry name" value="MFS"/>
    <property type="match status" value="1"/>
</dbReference>
<protein>
    <recommendedName>
        <fullName evidence="7">Major facilitator superfamily (MFS) profile domain-containing protein</fullName>
    </recommendedName>
</protein>
<reference evidence="8" key="2">
    <citation type="submission" date="2020-09" db="EMBL/GenBank/DDBJ databases">
        <authorList>
            <person name="Sun Q."/>
            <person name="Kim S."/>
        </authorList>
    </citation>
    <scope>NUCLEOTIDE SEQUENCE</scope>
    <source>
        <strain evidence="8">KCTC 32337</strain>
    </source>
</reference>
<dbReference type="Proteomes" id="UP000622604">
    <property type="component" value="Unassembled WGS sequence"/>
</dbReference>
<feature type="transmembrane region" description="Helical" evidence="6">
    <location>
        <begin position="102"/>
        <end position="123"/>
    </location>
</feature>
<dbReference type="InterPro" id="IPR011701">
    <property type="entry name" value="MFS"/>
</dbReference>
<comment type="caution">
    <text evidence="8">The sequence shown here is derived from an EMBL/GenBank/DDBJ whole genome shotgun (WGS) entry which is preliminary data.</text>
</comment>
<dbReference type="Pfam" id="PF07690">
    <property type="entry name" value="MFS_1"/>
    <property type="match status" value="1"/>
</dbReference>
<keyword evidence="2" id="KW-1003">Cell membrane</keyword>
<feature type="transmembrane region" description="Helical" evidence="6">
    <location>
        <begin position="161"/>
        <end position="179"/>
    </location>
</feature>
<feature type="transmembrane region" description="Helical" evidence="6">
    <location>
        <begin position="327"/>
        <end position="347"/>
    </location>
</feature>
<accession>A0A8H9IFJ8</accession>
<feature type="domain" description="Major facilitator superfamily (MFS) profile" evidence="7">
    <location>
        <begin position="1"/>
        <end position="374"/>
    </location>
</feature>
<sequence>MSQLSRIAGFTLLVISSLTIMVGTVVAPGLHGVANALGVDNFATWLITLPALGAVIFAPFAGRIIDKFGAYYALLFGLALYGLLGAGGIFLHGPYFVFADRILLGAATAIVMAGGTTLISQWYQGHKRLAMIAKQGMAIELGGVIFLFIGGQLALEGWQMPFGLYLIAWVCLVLMLLFIPKQSPKTNKNSHADEDEKRPATSLKLVYLMSVLSMVLFFIAIAVLPMSMASSGFSEDEIGFFLAFISLIAVVGALIMPKLVVKLGEKVVLILATCMFALTHFTFFNAETLQLLILGGVFCGLGFGFSIPLLNHMVVEQSHPQYRGRNLSYFTMAVFLGQFLTSFVELIPGERNAVYAVASIAALIIACLLIAQRVVSLRQPIYQR</sequence>
<evidence type="ECO:0000259" key="7">
    <source>
        <dbReference type="PROSITE" id="PS50850"/>
    </source>
</evidence>
<evidence type="ECO:0000256" key="4">
    <source>
        <dbReference type="ARBA" id="ARBA00022989"/>
    </source>
</evidence>
<feature type="transmembrane region" description="Helical" evidence="6">
    <location>
        <begin position="69"/>
        <end position="90"/>
    </location>
</feature>
<feature type="transmembrane region" description="Helical" evidence="6">
    <location>
        <begin position="267"/>
        <end position="286"/>
    </location>
</feature>
<comment type="subcellular location">
    <subcellularLocation>
        <location evidence="1">Cell membrane</location>
        <topology evidence="1">Multi-pass membrane protein</topology>
    </subcellularLocation>
</comment>
<evidence type="ECO:0000313" key="8">
    <source>
        <dbReference type="EMBL" id="GGZ71319.1"/>
    </source>
</evidence>
<feature type="transmembrane region" description="Helical" evidence="6">
    <location>
        <begin position="205"/>
        <end position="226"/>
    </location>
</feature>
<dbReference type="InterPro" id="IPR020846">
    <property type="entry name" value="MFS_dom"/>
</dbReference>
<dbReference type="InterPro" id="IPR050189">
    <property type="entry name" value="MFS_Efflux_Transporters"/>
</dbReference>
<evidence type="ECO:0000256" key="6">
    <source>
        <dbReference type="SAM" id="Phobius"/>
    </source>
</evidence>
<keyword evidence="4 6" id="KW-1133">Transmembrane helix</keyword>
<feature type="transmembrane region" description="Helical" evidence="6">
    <location>
        <begin position="7"/>
        <end position="30"/>
    </location>
</feature>
<evidence type="ECO:0000313" key="9">
    <source>
        <dbReference type="Proteomes" id="UP000622604"/>
    </source>
</evidence>
<proteinExistence type="predicted"/>
<feature type="transmembrane region" description="Helical" evidence="6">
    <location>
        <begin position="292"/>
        <end position="315"/>
    </location>
</feature>
<feature type="transmembrane region" description="Helical" evidence="6">
    <location>
        <begin position="42"/>
        <end position="62"/>
    </location>
</feature>
<feature type="transmembrane region" description="Helical" evidence="6">
    <location>
        <begin position="238"/>
        <end position="255"/>
    </location>
</feature>
<gene>
    <name evidence="8" type="ORF">GCM10011274_32040</name>
</gene>
<dbReference type="RefSeq" id="WP_191866585.1">
    <property type="nucleotide sequence ID" value="NZ_BMZC01000009.1"/>
</dbReference>
<dbReference type="GO" id="GO:0022857">
    <property type="term" value="F:transmembrane transporter activity"/>
    <property type="evidence" value="ECO:0007669"/>
    <property type="project" value="InterPro"/>
</dbReference>
<dbReference type="EMBL" id="BMZC01000009">
    <property type="protein sequence ID" value="GGZ71319.1"/>
    <property type="molecule type" value="Genomic_DNA"/>
</dbReference>
<dbReference type="Gene3D" id="1.20.1250.20">
    <property type="entry name" value="MFS general substrate transporter like domains"/>
    <property type="match status" value="1"/>
</dbReference>
<organism evidence="8 9">
    <name type="scientific">Paraglaciecola chathamensis</name>
    <dbReference type="NCBI Taxonomy" id="368405"/>
    <lineage>
        <taxon>Bacteria</taxon>
        <taxon>Pseudomonadati</taxon>
        <taxon>Pseudomonadota</taxon>
        <taxon>Gammaproteobacteria</taxon>
        <taxon>Alteromonadales</taxon>
        <taxon>Alteromonadaceae</taxon>
        <taxon>Paraglaciecola</taxon>
    </lineage>
</organism>
<feature type="transmembrane region" description="Helical" evidence="6">
    <location>
        <begin position="135"/>
        <end position="155"/>
    </location>
</feature>
<evidence type="ECO:0000256" key="5">
    <source>
        <dbReference type="ARBA" id="ARBA00023136"/>
    </source>
</evidence>
<evidence type="ECO:0000256" key="2">
    <source>
        <dbReference type="ARBA" id="ARBA00022475"/>
    </source>
</evidence>
<evidence type="ECO:0000256" key="1">
    <source>
        <dbReference type="ARBA" id="ARBA00004651"/>
    </source>
</evidence>
<evidence type="ECO:0000256" key="3">
    <source>
        <dbReference type="ARBA" id="ARBA00022692"/>
    </source>
</evidence>
<dbReference type="InterPro" id="IPR036259">
    <property type="entry name" value="MFS_trans_sf"/>
</dbReference>
<dbReference type="PANTHER" id="PTHR43124">
    <property type="entry name" value="PURINE EFFLUX PUMP PBUE"/>
    <property type="match status" value="1"/>
</dbReference>
<dbReference type="SUPFAM" id="SSF103473">
    <property type="entry name" value="MFS general substrate transporter"/>
    <property type="match status" value="1"/>
</dbReference>